<dbReference type="Proteomes" id="UP000477782">
    <property type="component" value="Unassembled WGS sequence"/>
</dbReference>
<dbReference type="EMBL" id="JAAIVJ010000020">
    <property type="protein sequence ID" value="NEY92116.1"/>
    <property type="molecule type" value="Genomic_DNA"/>
</dbReference>
<organism evidence="1 2">
    <name type="scientific">Tabrizicola oligotrophica</name>
    <dbReference type="NCBI Taxonomy" id="2710650"/>
    <lineage>
        <taxon>Bacteria</taxon>
        <taxon>Pseudomonadati</taxon>
        <taxon>Pseudomonadota</taxon>
        <taxon>Alphaproteobacteria</taxon>
        <taxon>Rhodobacterales</taxon>
        <taxon>Paracoccaceae</taxon>
        <taxon>Tabrizicola</taxon>
    </lineage>
</organism>
<keyword evidence="2" id="KW-1185">Reference proteome</keyword>
<sequence>MPDLSPILSLPLMQASQAQKHVTHNEAVMQLDLLVQLTVTDRTRTAPPASPVEGQRHIVAAAPTGAWAGQADKIALWLDGLWQFVAPVIGWRVWIATESLELVHDGAAWVSMGAASVPAVLAVDQLGVSASSDATNRLALSSPASLFDHAGAGHQVKVNKSAAAQTASLLFQNNYSGRAEMGLVGDNHFSVNVSSNGTTFNTAMKITAGTAEVEIFKPVQLTGQATAPAGPTDGLVWHDSTRGQVFARVAGQTRVIDQQADLPCLVPPVGEYVITTMGSGGATTVLTGAANRLDLFPYVSSTDLTVDALGVNCTTAVASALCKLVVYEALANGQPGSLLLETATADLSTTGNKVLTASLTLLRGRTYWLGVRHSSTAVLSAWALQATPDINGGTTMVTTARKTLRRTVTFATAAPASWGFVNSEINAAVATAIWLRMA</sequence>
<dbReference type="RefSeq" id="WP_164628138.1">
    <property type="nucleotide sequence ID" value="NZ_JAAIVJ010000020.1"/>
</dbReference>
<proteinExistence type="predicted"/>
<accession>A0A6M0QX93</accession>
<reference evidence="1 2" key="1">
    <citation type="submission" date="2020-02" db="EMBL/GenBank/DDBJ databases">
        <authorList>
            <person name="Chen W.-M."/>
        </authorList>
    </citation>
    <scope>NUCLEOTIDE SEQUENCE [LARGE SCALE GENOMIC DNA]</scope>
    <source>
        <strain evidence="1 2">KMS-5</strain>
    </source>
</reference>
<dbReference type="Pfam" id="PF10983">
    <property type="entry name" value="DUF2793"/>
    <property type="match status" value="1"/>
</dbReference>
<dbReference type="AlphaFoldDB" id="A0A6M0QX93"/>
<evidence type="ECO:0000313" key="2">
    <source>
        <dbReference type="Proteomes" id="UP000477782"/>
    </source>
</evidence>
<comment type="caution">
    <text evidence="1">The sequence shown here is derived from an EMBL/GenBank/DDBJ whole genome shotgun (WGS) entry which is preliminary data.</text>
</comment>
<evidence type="ECO:0000313" key="1">
    <source>
        <dbReference type="EMBL" id="NEY92116.1"/>
    </source>
</evidence>
<protein>
    <submittedName>
        <fullName evidence="1">DUF2793 domain-containing protein</fullName>
    </submittedName>
</protein>
<gene>
    <name evidence="1" type="ORF">G4Z14_17665</name>
</gene>
<dbReference type="InterPro" id="IPR021251">
    <property type="entry name" value="DUF2793"/>
</dbReference>
<name>A0A6M0QX93_9RHOB</name>